<comment type="caution">
    <text evidence="1">The sequence shown here is derived from an EMBL/GenBank/DDBJ whole genome shotgun (WGS) entry which is preliminary data.</text>
</comment>
<reference evidence="1 2" key="1">
    <citation type="submission" date="2020-05" db="EMBL/GenBank/DDBJ databases">
        <title>MicrobeNet Type strains.</title>
        <authorList>
            <person name="Nicholson A.C."/>
        </authorList>
    </citation>
    <scope>NUCLEOTIDE SEQUENCE [LARGE SCALE GENOMIC DNA]</scope>
    <source>
        <strain evidence="1 2">JCM 3224</strain>
    </source>
</reference>
<dbReference type="Proteomes" id="UP000586827">
    <property type="component" value="Unassembled WGS sequence"/>
</dbReference>
<dbReference type="AlphaFoldDB" id="A0A849C8S4"/>
<dbReference type="EMBL" id="JABELX010000005">
    <property type="protein sequence ID" value="NNH71259.1"/>
    <property type="molecule type" value="Genomic_DNA"/>
</dbReference>
<dbReference type="RefSeq" id="WP_157553660.1">
    <property type="nucleotide sequence ID" value="NZ_JABELX010000005.1"/>
</dbReference>
<proteinExistence type="predicted"/>
<protein>
    <submittedName>
        <fullName evidence="1">Uncharacterized protein</fullName>
    </submittedName>
</protein>
<gene>
    <name evidence="1" type="ORF">HLB23_15550</name>
</gene>
<evidence type="ECO:0000313" key="1">
    <source>
        <dbReference type="EMBL" id="NNH71259.1"/>
    </source>
</evidence>
<keyword evidence="2" id="KW-1185">Reference proteome</keyword>
<evidence type="ECO:0000313" key="2">
    <source>
        <dbReference type="Proteomes" id="UP000586827"/>
    </source>
</evidence>
<sequence>MELLAIDVLRVVPHAMHAYAARHGFGDGEVLFEPIASEVLLRDMLAELDRSTPSAMVIQRLQHVARSWGVDLVQVFNPPRRTDALWKILDSIDGPTNTHLLVPSHEHLTNLGPSGRAAVAQLTQTRTVEIHYLDATAPTGSQPPRKPPVANEQVLVESRIGAIPTVAQLDVASVLSRLGQAEIIEIVDAVYVALINDAITTPGNGALLYPPDISRAVIRLLEAANGQLIVELEEPRPRSDEVAASLTHLCESTRRFAVGGRTFTRCALPFESFAFDVAREGRR</sequence>
<accession>A0A849C8S4</accession>
<organism evidence="1 2">
    <name type="scientific">Nocardia uniformis</name>
    <dbReference type="NCBI Taxonomy" id="53432"/>
    <lineage>
        <taxon>Bacteria</taxon>
        <taxon>Bacillati</taxon>
        <taxon>Actinomycetota</taxon>
        <taxon>Actinomycetes</taxon>
        <taxon>Mycobacteriales</taxon>
        <taxon>Nocardiaceae</taxon>
        <taxon>Nocardia</taxon>
    </lineage>
</organism>
<name>A0A849C8S4_9NOCA</name>